<gene>
    <name evidence="1" type="ORF">AAS21_gp159</name>
</gene>
<reference evidence="1 2" key="1">
    <citation type="submission" date="2019-04" db="EMBL/GenBank/DDBJ databases">
        <title>Complete genome sequence of Pantoea bacteriophage vB_PagS_AAS21.</title>
        <authorList>
            <person name="Truncaite L."/>
            <person name="Simoliuniene M."/>
            <person name="Zajanckauskaite A."/>
            <person name="Meskys R."/>
            <person name="Simoliunas E."/>
        </authorList>
    </citation>
    <scope>NUCLEOTIDE SEQUENCE [LARGE SCALE GENOMIC DNA]</scope>
</reference>
<sequence length="68" mass="8238">MNAIDFDDAPTQEEVKEYIVNNYFVKDDKVFWRCKSGVHQLCFNPQRILGYDIPVYRIKRILRKFSEH</sequence>
<protein>
    <submittedName>
        <fullName evidence="1">Uncharacterized protein</fullName>
    </submittedName>
</protein>
<keyword evidence="2" id="KW-1185">Reference proteome</keyword>
<dbReference type="Proteomes" id="UP000308921">
    <property type="component" value="Segment"/>
</dbReference>
<dbReference type="EMBL" id="MK770119">
    <property type="protein sequence ID" value="QCW23897.1"/>
    <property type="molecule type" value="Genomic_DNA"/>
</dbReference>
<accession>A0A4Y5P1R6</accession>
<name>A0A4Y5P1R6_9CAUD</name>
<organism evidence="1 2">
    <name type="scientific">Pantoea phage vB_PagS_AAS21</name>
    <dbReference type="NCBI Taxonomy" id="2575261"/>
    <lineage>
        <taxon>Viruses</taxon>
        <taxon>Duplodnaviria</taxon>
        <taxon>Heunggongvirae</taxon>
        <taxon>Uroviricota</taxon>
        <taxon>Caudoviricetes</taxon>
        <taxon>Demerecviridae</taxon>
        <taxon>Keyvirus</taxon>
        <taxon>Keyvirus AAS21</taxon>
    </lineage>
</organism>
<proteinExistence type="predicted"/>
<evidence type="ECO:0000313" key="2">
    <source>
        <dbReference type="Proteomes" id="UP000308921"/>
    </source>
</evidence>
<evidence type="ECO:0000313" key="1">
    <source>
        <dbReference type="EMBL" id="QCW23897.1"/>
    </source>
</evidence>